<dbReference type="Pfam" id="PF00892">
    <property type="entry name" value="EamA"/>
    <property type="match status" value="1"/>
</dbReference>
<feature type="transmembrane region" description="Helical" evidence="12">
    <location>
        <begin position="74"/>
        <end position="94"/>
    </location>
</feature>
<organism evidence="14 15">
    <name type="scientific">Priestia megaterium</name>
    <name type="common">Bacillus megaterium</name>
    <dbReference type="NCBI Taxonomy" id="1404"/>
    <lineage>
        <taxon>Bacteria</taxon>
        <taxon>Bacillati</taxon>
        <taxon>Bacillota</taxon>
        <taxon>Bacilli</taxon>
        <taxon>Bacillales</taxon>
        <taxon>Bacillaceae</taxon>
        <taxon>Priestia</taxon>
    </lineage>
</organism>
<dbReference type="GO" id="GO:0022857">
    <property type="term" value="F:transmembrane transporter activity"/>
    <property type="evidence" value="ECO:0007669"/>
    <property type="project" value="UniProtKB-ARBA"/>
</dbReference>
<accession>A0ABD4WWM3</accession>
<evidence type="ECO:0000256" key="12">
    <source>
        <dbReference type="SAM" id="Phobius"/>
    </source>
</evidence>
<proteinExistence type="inferred from homology"/>
<dbReference type="Proteomes" id="UP001213771">
    <property type="component" value="Unassembled WGS sequence"/>
</dbReference>
<name>A0ABD4WWM3_PRIMG</name>
<gene>
    <name evidence="14" type="ORF">PVE99_20030</name>
</gene>
<dbReference type="InterPro" id="IPR000390">
    <property type="entry name" value="Small_drug/metabolite_transptr"/>
</dbReference>
<evidence type="ECO:0000256" key="11">
    <source>
        <dbReference type="ARBA" id="ARBA00023136"/>
    </source>
</evidence>
<keyword evidence="5" id="KW-0997">Cell inner membrane</keyword>
<evidence type="ECO:0000256" key="3">
    <source>
        <dbReference type="ARBA" id="ARBA00022475"/>
    </source>
</evidence>
<feature type="domain" description="EamA" evidence="13">
    <location>
        <begin position="16"/>
        <end position="117"/>
    </location>
</feature>
<evidence type="ECO:0000256" key="9">
    <source>
        <dbReference type="ARBA" id="ARBA00022989"/>
    </source>
</evidence>
<comment type="caution">
    <text evidence="14">The sequence shown here is derived from an EMBL/GenBank/DDBJ whole genome shotgun (WGS) entry which is preliminary data.</text>
</comment>
<keyword evidence="7 12" id="KW-0812">Transmembrane</keyword>
<feature type="transmembrane region" description="Helical" evidence="12">
    <location>
        <begin position="100"/>
        <end position="118"/>
    </location>
</feature>
<keyword evidence="3" id="KW-1003">Cell membrane</keyword>
<dbReference type="InterPro" id="IPR000620">
    <property type="entry name" value="EamA_dom"/>
</dbReference>
<evidence type="ECO:0000256" key="6">
    <source>
        <dbReference type="ARBA" id="ARBA00022556"/>
    </source>
</evidence>
<protein>
    <submittedName>
        <fullName evidence="14">EamA family transporter</fullName>
    </submittedName>
</protein>
<keyword evidence="9 12" id="KW-1133">Transmembrane helix</keyword>
<dbReference type="RefSeq" id="WP_177564444.1">
    <property type="nucleotide sequence ID" value="NZ_CP058268.1"/>
</dbReference>
<evidence type="ECO:0000256" key="4">
    <source>
        <dbReference type="ARBA" id="ARBA00022516"/>
    </source>
</evidence>
<dbReference type="InterPro" id="IPR037185">
    <property type="entry name" value="EmrE-like"/>
</dbReference>
<keyword evidence="6" id="KW-0441">Lipid A biosynthesis</keyword>
<reference evidence="14 15" key="1">
    <citation type="submission" date="2023-02" db="EMBL/GenBank/DDBJ databases">
        <authorList>
            <person name="Olszewska D."/>
        </authorList>
    </citation>
    <scope>NUCLEOTIDE SEQUENCE [LARGE SCALE GENOMIC DNA]</scope>
    <source>
        <strain evidence="14 15">FDU301</strain>
    </source>
</reference>
<evidence type="ECO:0000256" key="10">
    <source>
        <dbReference type="ARBA" id="ARBA00023098"/>
    </source>
</evidence>
<evidence type="ECO:0000313" key="15">
    <source>
        <dbReference type="Proteomes" id="UP001213771"/>
    </source>
</evidence>
<comment type="similarity">
    <text evidence="2">Belongs to the EamA transporter family.</text>
</comment>
<evidence type="ECO:0000256" key="8">
    <source>
        <dbReference type="ARBA" id="ARBA00022985"/>
    </source>
</evidence>
<keyword evidence="10" id="KW-0443">Lipid metabolism</keyword>
<keyword evidence="11 12" id="KW-0472">Membrane</keyword>
<evidence type="ECO:0000256" key="7">
    <source>
        <dbReference type="ARBA" id="ARBA00022692"/>
    </source>
</evidence>
<keyword evidence="8" id="KW-0448">Lipopolysaccharide biosynthesis</keyword>
<evidence type="ECO:0000256" key="1">
    <source>
        <dbReference type="ARBA" id="ARBA00004651"/>
    </source>
</evidence>
<dbReference type="Gene3D" id="1.10.3730.20">
    <property type="match status" value="1"/>
</dbReference>
<evidence type="ECO:0000259" key="13">
    <source>
        <dbReference type="Pfam" id="PF00892"/>
    </source>
</evidence>
<sequence>MNLVNFLLILANTLMLVSGQFLWKFGLQSKSNVFESFYSVIKLFLSPYVLSGLFLYGLATVLWLFILTRVPLSVAYPIQSIAYILAAVGAYFVFGESITVYKIIGCTFIMIGVAFIGFTSTQ</sequence>
<dbReference type="PANTHER" id="PTHR30561:SF9">
    <property type="entry name" value="4-AMINO-4-DEOXY-L-ARABINOSE-PHOSPHOUNDECAPRENOL FLIPPASE SUBUNIT ARNF-RELATED"/>
    <property type="match status" value="1"/>
</dbReference>
<dbReference type="SUPFAM" id="SSF103481">
    <property type="entry name" value="Multidrug resistance efflux transporter EmrE"/>
    <property type="match status" value="1"/>
</dbReference>
<keyword evidence="4" id="KW-0444">Lipid biosynthesis</keyword>
<dbReference type="GO" id="GO:0005886">
    <property type="term" value="C:plasma membrane"/>
    <property type="evidence" value="ECO:0007669"/>
    <property type="project" value="UniProtKB-SubCell"/>
</dbReference>
<dbReference type="AlphaFoldDB" id="A0ABD4WWM3"/>
<comment type="subcellular location">
    <subcellularLocation>
        <location evidence="1">Cell membrane</location>
        <topology evidence="1">Multi-pass membrane protein</topology>
    </subcellularLocation>
</comment>
<feature type="transmembrane region" description="Helical" evidence="12">
    <location>
        <begin position="43"/>
        <end position="67"/>
    </location>
</feature>
<evidence type="ECO:0000313" key="14">
    <source>
        <dbReference type="EMBL" id="MDD9784657.1"/>
    </source>
</evidence>
<dbReference type="PANTHER" id="PTHR30561">
    <property type="entry name" value="SMR FAMILY PROTON-DEPENDENT DRUG EFFLUX TRANSPORTER SUGE"/>
    <property type="match status" value="1"/>
</dbReference>
<dbReference type="GO" id="GO:0009103">
    <property type="term" value="P:lipopolysaccharide biosynthetic process"/>
    <property type="evidence" value="ECO:0007669"/>
    <property type="project" value="UniProtKB-KW"/>
</dbReference>
<evidence type="ECO:0000256" key="5">
    <source>
        <dbReference type="ARBA" id="ARBA00022519"/>
    </source>
</evidence>
<evidence type="ECO:0000256" key="2">
    <source>
        <dbReference type="ARBA" id="ARBA00007362"/>
    </source>
</evidence>
<dbReference type="EMBL" id="JARAOX010000198">
    <property type="protein sequence ID" value="MDD9784657.1"/>
    <property type="molecule type" value="Genomic_DNA"/>
</dbReference>